<dbReference type="Gene3D" id="2.40.30.30">
    <property type="entry name" value="Riboflavin kinase-like"/>
    <property type="match status" value="1"/>
</dbReference>
<keyword evidence="4 15" id="KW-0285">Flavoprotein</keyword>
<comment type="catalytic activity">
    <reaction evidence="13 15">
        <text>riboflavin + ATP = FMN + ADP + H(+)</text>
        <dbReference type="Rhea" id="RHEA:14357"/>
        <dbReference type="ChEBI" id="CHEBI:15378"/>
        <dbReference type="ChEBI" id="CHEBI:30616"/>
        <dbReference type="ChEBI" id="CHEBI:57986"/>
        <dbReference type="ChEBI" id="CHEBI:58210"/>
        <dbReference type="ChEBI" id="CHEBI:456216"/>
        <dbReference type="EC" id="2.7.1.26"/>
    </reaction>
</comment>
<evidence type="ECO:0000256" key="11">
    <source>
        <dbReference type="ARBA" id="ARBA00022840"/>
    </source>
</evidence>
<dbReference type="PIRSF" id="PIRSF004491">
    <property type="entry name" value="FAD_Synth"/>
    <property type="match status" value="1"/>
</dbReference>
<evidence type="ECO:0000256" key="5">
    <source>
        <dbReference type="ARBA" id="ARBA00022643"/>
    </source>
</evidence>
<keyword evidence="6 15" id="KW-0808">Transferase</keyword>
<accession>A0A4P7W1J5</accession>
<evidence type="ECO:0000256" key="2">
    <source>
        <dbReference type="ARBA" id="ARBA00004726"/>
    </source>
</evidence>
<evidence type="ECO:0000259" key="16">
    <source>
        <dbReference type="SMART" id="SM00904"/>
    </source>
</evidence>
<dbReference type="EC" id="2.7.7.2" evidence="15"/>
<evidence type="ECO:0000256" key="1">
    <source>
        <dbReference type="ARBA" id="ARBA00002121"/>
    </source>
</evidence>
<keyword evidence="5 15" id="KW-0288">FMN</keyword>
<keyword evidence="11 15" id="KW-0067">ATP-binding</keyword>
<dbReference type="SUPFAM" id="SSF82114">
    <property type="entry name" value="Riboflavin kinase-like"/>
    <property type="match status" value="1"/>
</dbReference>
<dbReference type="GO" id="GO:0003919">
    <property type="term" value="F:FMN adenylyltransferase activity"/>
    <property type="evidence" value="ECO:0007669"/>
    <property type="project" value="UniProtKB-UniRule"/>
</dbReference>
<comment type="catalytic activity">
    <reaction evidence="14 15">
        <text>FMN + ATP + H(+) = FAD + diphosphate</text>
        <dbReference type="Rhea" id="RHEA:17237"/>
        <dbReference type="ChEBI" id="CHEBI:15378"/>
        <dbReference type="ChEBI" id="CHEBI:30616"/>
        <dbReference type="ChEBI" id="CHEBI:33019"/>
        <dbReference type="ChEBI" id="CHEBI:57692"/>
        <dbReference type="ChEBI" id="CHEBI:58210"/>
        <dbReference type="EC" id="2.7.7.2"/>
    </reaction>
</comment>
<dbReference type="RefSeq" id="WP_136414603.1">
    <property type="nucleotide sequence ID" value="NZ_CP039396.1"/>
</dbReference>
<evidence type="ECO:0000256" key="9">
    <source>
        <dbReference type="ARBA" id="ARBA00022777"/>
    </source>
</evidence>
<dbReference type="InterPro" id="IPR015864">
    <property type="entry name" value="FAD_synthase"/>
</dbReference>
<keyword evidence="9 15" id="KW-0418">Kinase</keyword>
<sequence length="308" mass="34350">MKIITKSDTSRRRIAAVGMYDGVHTGHKFLIDYLRLEADSRKLTPAVITFSRHPLSVVRPLETPGLLTSLEDRLLRLGNAGVEDIVILTFNDRLRYKSAREFLNMLHKSFGIDTLVLGFNNRFGHDRPKTLEEYRAIGKEVGVEVIPAPEYRGAASPVSSSVIRHHLLTGNPEKAAEALGYPYGLRGIVTSGQKLGRTIGFPTANLNVGDKNILIPKPGVYAAYVITPDGKRRQAMVNIGFRPTVSETEGQGEISIEAHIFDYTGYLYDEEVTVELISFLRPEKHFSSTEKLREQLERDTQSAKKALS</sequence>
<dbReference type="GO" id="GO:0005524">
    <property type="term" value="F:ATP binding"/>
    <property type="evidence" value="ECO:0007669"/>
    <property type="project" value="UniProtKB-UniRule"/>
</dbReference>
<dbReference type="InterPro" id="IPR023465">
    <property type="entry name" value="Riboflavin_kinase_dom_sf"/>
</dbReference>
<dbReference type="GO" id="GO:0009398">
    <property type="term" value="P:FMN biosynthetic process"/>
    <property type="evidence" value="ECO:0007669"/>
    <property type="project" value="UniProtKB-UniRule"/>
</dbReference>
<evidence type="ECO:0000256" key="3">
    <source>
        <dbReference type="ARBA" id="ARBA00005201"/>
    </source>
</evidence>
<dbReference type="Pfam" id="PF06574">
    <property type="entry name" value="FAD_syn"/>
    <property type="match status" value="1"/>
</dbReference>
<keyword evidence="7 15" id="KW-0548">Nucleotidyltransferase</keyword>
<evidence type="ECO:0000256" key="7">
    <source>
        <dbReference type="ARBA" id="ARBA00022695"/>
    </source>
</evidence>
<gene>
    <name evidence="17" type="primary">ribF</name>
    <name evidence="17" type="ORF">E7747_05460</name>
</gene>
<keyword evidence="18" id="KW-1185">Reference proteome</keyword>
<evidence type="ECO:0000256" key="8">
    <source>
        <dbReference type="ARBA" id="ARBA00022741"/>
    </source>
</evidence>
<dbReference type="PANTHER" id="PTHR22749">
    <property type="entry name" value="RIBOFLAVIN KINASE/FMN ADENYLYLTRANSFERASE"/>
    <property type="match status" value="1"/>
</dbReference>
<dbReference type="UniPathway" id="UPA00277">
    <property type="reaction ID" value="UER00407"/>
</dbReference>
<dbReference type="Gene3D" id="3.40.50.620">
    <property type="entry name" value="HUPs"/>
    <property type="match status" value="1"/>
</dbReference>
<evidence type="ECO:0000256" key="13">
    <source>
        <dbReference type="ARBA" id="ARBA00047880"/>
    </source>
</evidence>
<evidence type="ECO:0000256" key="6">
    <source>
        <dbReference type="ARBA" id="ARBA00022679"/>
    </source>
</evidence>
<dbReference type="SMART" id="SM00904">
    <property type="entry name" value="Flavokinase"/>
    <property type="match status" value="1"/>
</dbReference>
<evidence type="ECO:0000313" key="17">
    <source>
        <dbReference type="EMBL" id="QCD41776.1"/>
    </source>
</evidence>
<comment type="function">
    <text evidence="1">Catalyzes the phosphorylation of riboflavin to FMN followed by the adenylation of FMN to FAD.</text>
</comment>
<dbReference type="UniPathway" id="UPA00276">
    <property type="reaction ID" value="UER00406"/>
</dbReference>
<dbReference type="GO" id="GO:0006747">
    <property type="term" value="P:FAD biosynthetic process"/>
    <property type="evidence" value="ECO:0007669"/>
    <property type="project" value="UniProtKB-UniRule"/>
</dbReference>
<protein>
    <recommendedName>
        <fullName evidence="15">Riboflavin biosynthesis protein</fullName>
    </recommendedName>
    <domain>
        <recommendedName>
            <fullName evidence="15">Riboflavin kinase</fullName>
            <ecNumber evidence="15">2.7.1.26</ecNumber>
        </recommendedName>
        <alternativeName>
            <fullName evidence="15">Flavokinase</fullName>
        </alternativeName>
    </domain>
    <domain>
        <recommendedName>
            <fullName evidence="15">FMN adenylyltransferase</fullName>
            <ecNumber evidence="15">2.7.7.2</ecNumber>
        </recommendedName>
        <alternativeName>
            <fullName evidence="15">FAD pyrophosphorylase</fullName>
        </alternativeName>
        <alternativeName>
            <fullName evidence="15">FAD synthase</fullName>
        </alternativeName>
    </domain>
</protein>
<dbReference type="EMBL" id="CP039396">
    <property type="protein sequence ID" value="QCD41776.1"/>
    <property type="molecule type" value="Genomic_DNA"/>
</dbReference>
<name>A0A4P7W1J5_9BACT</name>
<keyword evidence="8 15" id="KW-0547">Nucleotide-binding</keyword>
<feature type="domain" description="Riboflavin kinase" evidence="16">
    <location>
        <begin position="178"/>
        <end position="308"/>
    </location>
</feature>
<organism evidence="17 18">
    <name type="scientific">Duncaniella dubosii</name>
    <dbReference type="NCBI Taxonomy" id="2518971"/>
    <lineage>
        <taxon>Bacteria</taxon>
        <taxon>Pseudomonadati</taxon>
        <taxon>Bacteroidota</taxon>
        <taxon>Bacteroidia</taxon>
        <taxon>Bacteroidales</taxon>
        <taxon>Muribaculaceae</taxon>
        <taxon>Duncaniella</taxon>
    </lineage>
</organism>
<dbReference type="InterPro" id="IPR015865">
    <property type="entry name" value="Riboflavin_kinase_bac/euk"/>
</dbReference>
<dbReference type="EC" id="2.7.1.26" evidence="15"/>
<evidence type="ECO:0000256" key="14">
    <source>
        <dbReference type="ARBA" id="ARBA00049494"/>
    </source>
</evidence>
<dbReference type="KEGG" id="ddb:E7747_05460"/>
<evidence type="ECO:0000313" key="18">
    <source>
        <dbReference type="Proteomes" id="UP000297149"/>
    </source>
</evidence>
<dbReference type="CDD" id="cd02064">
    <property type="entry name" value="FAD_synthetase_N"/>
    <property type="match status" value="1"/>
</dbReference>
<keyword evidence="10 15" id="KW-0274">FAD</keyword>
<dbReference type="Proteomes" id="UP000297149">
    <property type="component" value="Chromosome"/>
</dbReference>
<dbReference type="InterPro" id="IPR023468">
    <property type="entry name" value="Riboflavin_kinase"/>
</dbReference>
<dbReference type="PANTHER" id="PTHR22749:SF6">
    <property type="entry name" value="RIBOFLAVIN KINASE"/>
    <property type="match status" value="1"/>
</dbReference>
<proteinExistence type="inferred from homology"/>
<dbReference type="GO" id="GO:0008531">
    <property type="term" value="F:riboflavin kinase activity"/>
    <property type="evidence" value="ECO:0007669"/>
    <property type="project" value="UniProtKB-UniRule"/>
</dbReference>
<dbReference type="AlphaFoldDB" id="A0A4P7W1J5"/>
<dbReference type="Pfam" id="PF01687">
    <property type="entry name" value="Flavokinase"/>
    <property type="match status" value="1"/>
</dbReference>
<dbReference type="InterPro" id="IPR002606">
    <property type="entry name" value="Riboflavin_kinase_bac"/>
</dbReference>
<comment type="pathway">
    <text evidence="2 15">Cofactor biosynthesis; FAD biosynthesis; FAD from FMN: step 1/1.</text>
</comment>
<evidence type="ECO:0000256" key="15">
    <source>
        <dbReference type="PIRNR" id="PIRNR004491"/>
    </source>
</evidence>
<comment type="pathway">
    <text evidence="3 15">Cofactor biosynthesis; FMN biosynthesis; FMN from riboflavin (ATP route): step 1/1.</text>
</comment>
<evidence type="ECO:0000256" key="12">
    <source>
        <dbReference type="ARBA" id="ARBA00023268"/>
    </source>
</evidence>
<keyword evidence="12" id="KW-0511">Multifunctional enzyme</keyword>
<comment type="similarity">
    <text evidence="15">Belongs to the ribF family.</text>
</comment>
<evidence type="ECO:0000256" key="10">
    <source>
        <dbReference type="ARBA" id="ARBA00022827"/>
    </source>
</evidence>
<dbReference type="InterPro" id="IPR014729">
    <property type="entry name" value="Rossmann-like_a/b/a_fold"/>
</dbReference>
<evidence type="ECO:0000256" key="4">
    <source>
        <dbReference type="ARBA" id="ARBA00022630"/>
    </source>
</evidence>
<reference evidence="18" key="1">
    <citation type="submission" date="2019-02" db="EMBL/GenBank/DDBJ databases">
        <title>Isolation and identification of novel species under the genus Muribaculum.</title>
        <authorList>
            <person name="Miyake S."/>
            <person name="Ding Y."/>
            <person name="Low A."/>
            <person name="Soh M."/>
            <person name="Seedorf H."/>
        </authorList>
    </citation>
    <scope>NUCLEOTIDE SEQUENCE [LARGE SCALE GENOMIC DNA]</scope>
    <source>
        <strain evidence="18">H5</strain>
    </source>
</reference>
<dbReference type="GO" id="GO:0009231">
    <property type="term" value="P:riboflavin biosynthetic process"/>
    <property type="evidence" value="ECO:0007669"/>
    <property type="project" value="InterPro"/>
</dbReference>
<dbReference type="SUPFAM" id="SSF52374">
    <property type="entry name" value="Nucleotidylyl transferase"/>
    <property type="match status" value="1"/>
</dbReference>
<dbReference type="NCBIfam" id="TIGR00083">
    <property type="entry name" value="ribF"/>
    <property type="match status" value="1"/>
</dbReference>